<evidence type="ECO:0000313" key="4">
    <source>
        <dbReference type="Proteomes" id="UP000284751"/>
    </source>
</evidence>
<dbReference type="HAMAP" id="MF_00674">
    <property type="entry name" value="UPF0251"/>
    <property type="match status" value="1"/>
</dbReference>
<proteinExistence type="inferred from homology"/>
<dbReference type="Pfam" id="PF02001">
    <property type="entry name" value="DUF134"/>
    <property type="match status" value="1"/>
</dbReference>
<reference evidence="3 4" key="1">
    <citation type="submission" date="2018-08" db="EMBL/GenBank/DDBJ databases">
        <title>A genome reference for cultivated species of the human gut microbiota.</title>
        <authorList>
            <person name="Zou Y."/>
            <person name="Xue W."/>
            <person name="Luo G."/>
        </authorList>
    </citation>
    <scope>NUCLEOTIDE SEQUENCE [LARGE SCALE GENOMIC DNA]</scope>
    <source>
        <strain evidence="3 4">AF28-26</strain>
    </source>
</reference>
<dbReference type="PANTHER" id="PTHR37478:SF2">
    <property type="entry name" value="UPF0251 PROTEIN TK0562"/>
    <property type="match status" value="1"/>
</dbReference>
<name>A0A412AWA6_9FIRM</name>
<sequence>MARPPKCRCICSVPKTTCFEPHGQPGSETVNIGYDEYEVIRLLDYELLSQKQCADKMSISRSTVARMYEHARQQIADALVNGKRITISGGDIRVCAAMRPECRHIKNCCHRLKSPGE</sequence>
<comment type="caution">
    <text evidence="3">The sequence shown here is derived from an EMBL/GenBank/DDBJ whole genome shotgun (WGS) entry which is preliminary data.</text>
</comment>
<evidence type="ECO:0000256" key="2">
    <source>
        <dbReference type="HAMAP-Rule" id="MF_00674"/>
    </source>
</evidence>
<comment type="similarity">
    <text evidence="1 2">Belongs to the UPF0251 family.</text>
</comment>
<dbReference type="InterPro" id="IPR036388">
    <property type="entry name" value="WH-like_DNA-bd_sf"/>
</dbReference>
<evidence type="ECO:0000256" key="1">
    <source>
        <dbReference type="ARBA" id="ARBA00009350"/>
    </source>
</evidence>
<dbReference type="InterPro" id="IPR013324">
    <property type="entry name" value="RNA_pol_sigma_r3/r4-like"/>
</dbReference>
<organism evidence="3 4">
    <name type="scientific">[Clostridium] leptum</name>
    <dbReference type="NCBI Taxonomy" id="1535"/>
    <lineage>
        <taxon>Bacteria</taxon>
        <taxon>Bacillati</taxon>
        <taxon>Bacillota</taxon>
        <taxon>Clostridia</taxon>
        <taxon>Eubacteriales</taxon>
        <taxon>Oscillospiraceae</taxon>
        <taxon>Oscillospiraceae incertae sedis</taxon>
    </lineage>
</organism>
<dbReference type="EMBL" id="QRTC01000037">
    <property type="protein sequence ID" value="RGQ38693.1"/>
    <property type="molecule type" value="Genomic_DNA"/>
</dbReference>
<gene>
    <name evidence="3" type="ORF">DWY99_09515</name>
</gene>
<accession>A0A412AWA6</accession>
<dbReference type="AlphaFoldDB" id="A0A412AWA6"/>
<dbReference type="Gene3D" id="1.10.10.10">
    <property type="entry name" value="Winged helix-like DNA-binding domain superfamily/Winged helix DNA-binding domain"/>
    <property type="match status" value="1"/>
</dbReference>
<evidence type="ECO:0000313" key="3">
    <source>
        <dbReference type="EMBL" id="RGQ38693.1"/>
    </source>
</evidence>
<dbReference type="InterPro" id="IPR002852">
    <property type="entry name" value="UPF0251"/>
</dbReference>
<protein>
    <recommendedName>
        <fullName evidence="2">UPF0251 protein DWY99_09515</fullName>
    </recommendedName>
</protein>
<dbReference type="SUPFAM" id="SSF88659">
    <property type="entry name" value="Sigma3 and sigma4 domains of RNA polymerase sigma factors"/>
    <property type="match status" value="1"/>
</dbReference>
<dbReference type="PANTHER" id="PTHR37478">
    <property type="match status" value="1"/>
</dbReference>
<dbReference type="Proteomes" id="UP000284751">
    <property type="component" value="Unassembled WGS sequence"/>
</dbReference>